<comment type="caution">
    <text evidence="7">The sequence shown here is derived from an EMBL/GenBank/DDBJ whole genome shotgun (WGS) entry which is preliminary data.</text>
</comment>
<keyword evidence="5" id="KW-0411">Iron-sulfur</keyword>
<dbReference type="GO" id="GO:0051539">
    <property type="term" value="F:4 iron, 4 sulfur cluster binding"/>
    <property type="evidence" value="ECO:0007669"/>
    <property type="project" value="UniProtKB-KW"/>
</dbReference>
<reference evidence="7" key="1">
    <citation type="submission" date="2012-04" db="EMBL/GenBank/DDBJ databases">
        <authorList>
            <person name="Borisov I.G."/>
            <person name="Ivanikova N.V."/>
            <person name="Pinevich A.V."/>
        </authorList>
    </citation>
    <scope>NUCLEOTIDE SEQUENCE</scope>
    <source>
        <strain evidence="7">CALU 1027</strain>
    </source>
</reference>
<evidence type="ECO:0000256" key="4">
    <source>
        <dbReference type="ARBA" id="ARBA00023004"/>
    </source>
</evidence>
<dbReference type="NCBIfam" id="NF045992">
    <property type="entry name" value="CircClkLdpA"/>
    <property type="match status" value="1"/>
</dbReference>
<dbReference type="RefSeq" id="WP_017711348.1">
    <property type="nucleotide sequence ID" value="NZ_KB235933.1"/>
</dbReference>
<dbReference type="Pfam" id="PF12617">
    <property type="entry name" value="LdpA_C"/>
    <property type="match status" value="1"/>
</dbReference>
<organism evidence="7 8">
    <name type="scientific">Prochlorothrix hollandica PCC 9006 = CALU 1027</name>
    <dbReference type="NCBI Taxonomy" id="317619"/>
    <lineage>
        <taxon>Bacteria</taxon>
        <taxon>Bacillati</taxon>
        <taxon>Cyanobacteriota</taxon>
        <taxon>Cyanophyceae</taxon>
        <taxon>Prochlorotrichales</taxon>
        <taxon>Prochlorotrichaceae</taxon>
        <taxon>Prochlorothrix</taxon>
    </lineage>
</organism>
<dbReference type="OrthoDB" id="9789030at2"/>
<evidence type="ECO:0000313" key="7">
    <source>
        <dbReference type="EMBL" id="KKJ00038.1"/>
    </source>
</evidence>
<evidence type="ECO:0000256" key="3">
    <source>
        <dbReference type="ARBA" id="ARBA00022723"/>
    </source>
</evidence>
<keyword evidence="4" id="KW-0408">Iron</keyword>
<evidence type="ECO:0000313" key="8">
    <source>
        <dbReference type="Proteomes" id="UP000034681"/>
    </source>
</evidence>
<comment type="cofactor">
    <cofactor evidence="1">
        <name>[4Fe-4S] cluster</name>
        <dbReference type="ChEBI" id="CHEBI:49883"/>
    </cofactor>
</comment>
<dbReference type="InterPro" id="IPR017896">
    <property type="entry name" value="4Fe4S_Fe-S-bd"/>
</dbReference>
<name>A0A0M2PY80_PROHO</name>
<evidence type="ECO:0000256" key="5">
    <source>
        <dbReference type="ARBA" id="ARBA00023014"/>
    </source>
</evidence>
<dbReference type="InterPro" id="IPR021039">
    <property type="entry name" value="Fe-S-bd_prot_LdpA_C"/>
</dbReference>
<evidence type="ECO:0000259" key="6">
    <source>
        <dbReference type="PROSITE" id="PS51379"/>
    </source>
</evidence>
<dbReference type="InterPro" id="IPR050157">
    <property type="entry name" value="PSI_iron-sulfur_center"/>
</dbReference>
<dbReference type="GO" id="GO:0046872">
    <property type="term" value="F:metal ion binding"/>
    <property type="evidence" value="ECO:0007669"/>
    <property type="project" value="UniProtKB-KW"/>
</dbReference>
<keyword evidence="8" id="KW-1185">Reference proteome</keyword>
<dbReference type="PANTHER" id="PTHR24960">
    <property type="entry name" value="PHOTOSYSTEM I IRON-SULFUR CENTER-RELATED"/>
    <property type="match status" value="1"/>
</dbReference>
<dbReference type="PROSITE" id="PS51379">
    <property type="entry name" value="4FE4S_FER_2"/>
    <property type="match status" value="2"/>
</dbReference>
<dbReference type="AlphaFoldDB" id="A0A0M2PY80"/>
<feature type="domain" description="4Fe-4S ferredoxin-type" evidence="6">
    <location>
        <begin position="119"/>
        <end position="148"/>
    </location>
</feature>
<dbReference type="PANTHER" id="PTHR24960:SF79">
    <property type="entry name" value="PHOTOSYSTEM I IRON-SULFUR CENTER"/>
    <property type="match status" value="1"/>
</dbReference>
<protein>
    <submittedName>
        <fullName evidence="7">4Fe-4S ferredoxin</fullName>
    </submittedName>
</protein>
<feature type="domain" description="4Fe-4S ferredoxin-type" evidence="6">
    <location>
        <begin position="87"/>
        <end position="118"/>
    </location>
</feature>
<evidence type="ECO:0000256" key="1">
    <source>
        <dbReference type="ARBA" id="ARBA00001966"/>
    </source>
</evidence>
<accession>A0A0M2PY80</accession>
<dbReference type="InterPro" id="IPR057431">
    <property type="entry name" value="LdpA_Fe-S-bd"/>
</dbReference>
<dbReference type="EMBL" id="AJTX02000004">
    <property type="protein sequence ID" value="KKJ00038.1"/>
    <property type="molecule type" value="Genomic_DNA"/>
</dbReference>
<proteinExistence type="predicted"/>
<dbReference type="PROSITE" id="PS00198">
    <property type="entry name" value="4FE4S_FER_1"/>
    <property type="match status" value="1"/>
</dbReference>
<dbReference type="SUPFAM" id="SSF54862">
    <property type="entry name" value="4Fe-4S ferredoxins"/>
    <property type="match status" value="1"/>
</dbReference>
<dbReference type="Proteomes" id="UP000034681">
    <property type="component" value="Unassembled WGS sequence"/>
</dbReference>
<dbReference type="InterPro" id="IPR017900">
    <property type="entry name" value="4Fe4S_Fe_S_CS"/>
</dbReference>
<gene>
    <name evidence="7" type="ORF">PROH_09740</name>
</gene>
<dbReference type="STRING" id="317619.GCA_000332315_00706"/>
<keyword evidence="3" id="KW-0479">Metal-binding</keyword>
<evidence type="ECO:0000256" key="2">
    <source>
        <dbReference type="ARBA" id="ARBA00022485"/>
    </source>
</evidence>
<dbReference type="eggNOG" id="COG1143">
    <property type="taxonomic scope" value="Bacteria"/>
</dbReference>
<dbReference type="Pfam" id="PF25160">
    <property type="entry name" value="LdpA_Fe-S-bd"/>
    <property type="match status" value="1"/>
</dbReference>
<keyword evidence="2" id="KW-0004">4Fe-4S</keyword>
<sequence>MSKLCNPLQSLRSGHWFKLICGASYQYLPAVQTLAWVYGLAGVDCIDVAADPAVVTAARQGLDRLDPALARPWLMVSLNDGEDPHFRKAQFDPATCPPDCPRPCAQICPALAIALPPQANGGVVADRCYGCGRCLPLCPHDRIQGHSTVCQPQELLPPILALGIDAVEIHTQIDRRAGFLDLWQVLLPHLSSLKLVAISCPAGTGAVDYLWSLYRAITPLPCPLIWQADGRPMSGDIGAGTTHATLTFAQALLAQGPPGYVQVAGGTNAYTVPKLGQLGLLRSPESPLLPLQGSPWVAGAAYGSYARRWLAPWLETLGTEPDGLDPADSSVSRDPPGLMDAVARAKTLVLPLKQPHLHRRLSL</sequence>